<dbReference type="EMBL" id="JAFBBP010000001">
    <property type="protein sequence ID" value="MBM7492597.1"/>
    <property type="molecule type" value="Genomic_DNA"/>
</dbReference>
<sequence>MEGPITVAGHKVMAQRGRLAKPVPQWDADAGAAFVRACVGRTAVHAAAEYGDPGGRLLTEVADQLLASGNHRTETDPFAGVSEVALRLQRAAALSGREVAARLCGYLADAVEMAQTYPVPALGYVAARAAQARRPDPADDRYDAERRWQTGWLVNRLELDTSLG</sequence>
<evidence type="ECO:0000313" key="1">
    <source>
        <dbReference type="EMBL" id="MBM7492597.1"/>
    </source>
</evidence>
<dbReference type="Proteomes" id="UP000764837">
    <property type="component" value="Unassembled WGS sequence"/>
</dbReference>
<proteinExistence type="predicted"/>
<gene>
    <name evidence="1" type="ORF">JOD64_003819</name>
</gene>
<comment type="caution">
    <text evidence="1">The sequence shown here is derived from an EMBL/GenBank/DDBJ whole genome shotgun (WGS) entry which is preliminary data.</text>
</comment>
<accession>A0ABS2LWP3</accession>
<keyword evidence="2" id="KW-1185">Reference proteome</keyword>
<protein>
    <submittedName>
        <fullName evidence="1">Uncharacterized protein</fullName>
    </submittedName>
</protein>
<reference evidence="1 2" key="1">
    <citation type="submission" date="2021-01" db="EMBL/GenBank/DDBJ databases">
        <title>Sequencing the genomes of 1000 actinobacteria strains.</title>
        <authorList>
            <person name="Klenk H.-P."/>
        </authorList>
    </citation>
    <scope>NUCLEOTIDE SEQUENCE [LARGE SCALE GENOMIC DNA]</scope>
    <source>
        <strain evidence="1 2">DSM 100204</strain>
    </source>
</reference>
<organism evidence="1 2">
    <name type="scientific">Micromonospora luteifusca</name>
    <dbReference type="NCBI Taxonomy" id="709860"/>
    <lineage>
        <taxon>Bacteria</taxon>
        <taxon>Bacillati</taxon>
        <taxon>Actinomycetota</taxon>
        <taxon>Actinomycetes</taxon>
        <taxon>Micromonosporales</taxon>
        <taxon>Micromonosporaceae</taxon>
        <taxon>Micromonospora</taxon>
    </lineage>
</organism>
<name>A0ABS2LWP3_9ACTN</name>
<evidence type="ECO:0000313" key="2">
    <source>
        <dbReference type="Proteomes" id="UP000764837"/>
    </source>
</evidence>
<dbReference type="RefSeq" id="WP_204943452.1">
    <property type="nucleotide sequence ID" value="NZ_JAFBBP010000001.1"/>
</dbReference>